<dbReference type="RefSeq" id="WP_015772711.1">
    <property type="nucleotide sequence ID" value="NC_013174.1"/>
</dbReference>
<dbReference type="InterPro" id="IPR029061">
    <property type="entry name" value="THDP-binding"/>
</dbReference>
<dbReference type="EC" id="1.2.4.1" evidence="5"/>
<dbReference type="PANTHER" id="PTHR43380:SF1">
    <property type="entry name" value="2-OXOISOVALERATE DEHYDROGENASE SUBUNIT ALPHA, MITOCHONDRIAL"/>
    <property type="match status" value="1"/>
</dbReference>
<comment type="cofactor">
    <cofactor evidence="1">
        <name>thiamine diphosphate</name>
        <dbReference type="ChEBI" id="CHEBI:58937"/>
    </cofactor>
</comment>
<dbReference type="OrthoDB" id="9766715at2"/>
<dbReference type="STRING" id="471856.Jden_2468"/>
<feature type="domain" description="Dehydrogenase E1 component" evidence="4">
    <location>
        <begin position="55"/>
        <end position="337"/>
    </location>
</feature>
<evidence type="ECO:0000313" key="5">
    <source>
        <dbReference type="EMBL" id="ACV10100.1"/>
    </source>
</evidence>
<dbReference type="InterPro" id="IPR017596">
    <property type="entry name" value="PdhA/BkdA"/>
</dbReference>
<dbReference type="SUPFAM" id="SSF52518">
    <property type="entry name" value="Thiamin diphosphate-binding fold (THDP-binding)"/>
    <property type="match status" value="1"/>
</dbReference>
<dbReference type="CDD" id="cd02000">
    <property type="entry name" value="TPP_E1_PDC_ADC_BCADC"/>
    <property type="match status" value="1"/>
</dbReference>
<dbReference type="GO" id="GO:0004739">
    <property type="term" value="F:pyruvate dehydrogenase (acetyl-transferring) activity"/>
    <property type="evidence" value="ECO:0007669"/>
    <property type="project" value="UniProtKB-EC"/>
</dbReference>
<dbReference type="InterPro" id="IPR050771">
    <property type="entry name" value="Alpha-ketoacid_DH_E1_comp"/>
</dbReference>
<evidence type="ECO:0000313" key="6">
    <source>
        <dbReference type="Proteomes" id="UP000000628"/>
    </source>
</evidence>
<organism evidence="5 6">
    <name type="scientific">Jonesia denitrificans (strain ATCC 14870 / DSM 20603 / BCRC 15368 / CIP 55.134 / JCM 11481 / NBRC 15587 / NCTC 10816 / Prevot 55134)</name>
    <name type="common">Listeria denitrificans</name>
    <dbReference type="NCBI Taxonomy" id="471856"/>
    <lineage>
        <taxon>Bacteria</taxon>
        <taxon>Bacillati</taxon>
        <taxon>Actinomycetota</taxon>
        <taxon>Actinomycetes</taxon>
        <taxon>Micrococcales</taxon>
        <taxon>Jonesiaceae</taxon>
        <taxon>Jonesia</taxon>
    </lineage>
</organism>
<proteinExistence type="predicted"/>
<evidence type="ECO:0000256" key="3">
    <source>
        <dbReference type="ARBA" id="ARBA00023052"/>
    </source>
</evidence>
<gene>
    <name evidence="5" type="ordered locus">Jden_2468</name>
</gene>
<reference evidence="5 6" key="1">
    <citation type="journal article" date="2009" name="Stand. Genomic Sci.">
        <title>Complete genome sequence of Jonesia denitrificans type strain (Prevot 55134).</title>
        <authorList>
            <person name="Pukall R."/>
            <person name="Gehrich-Schroter G."/>
            <person name="Lapidus A."/>
            <person name="Nolan M."/>
            <person name="Glavina Del Rio T."/>
            <person name="Lucas S."/>
            <person name="Chen F."/>
            <person name="Tice H."/>
            <person name="Pitluck S."/>
            <person name="Cheng J.F."/>
            <person name="Copeland A."/>
            <person name="Saunders E."/>
            <person name="Brettin T."/>
            <person name="Detter J.C."/>
            <person name="Bruce D."/>
            <person name="Goodwin L."/>
            <person name="Pati A."/>
            <person name="Ivanova N."/>
            <person name="Mavromatis K."/>
            <person name="Ovchinnikova G."/>
            <person name="Chen A."/>
            <person name="Palaniappan K."/>
            <person name="Land M."/>
            <person name="Hauser L."/>
            <person name="Chang Y.J."/>
            <person name="Jeffries C.D."/>
            <person name="Chain P."/>
            <person name="Goker M."/>
            <person name="Bristow J."/>
            <person name="Eisen J.A."/>
            <person name="Markowitz V."/>
            <person name="Hugenholtz P."/>
            <person name="Kyrpides N.C."/>
            <person name="Klenk H.P."/>
            <person name="Han C."/>
        </authorList>
    </citation>
    <scope>NUCLEOTIDE SEQUENCE [LARGE SCALE GENOMIC DNA]</scope>
    <source>
        <strain evidence="6">ATCC 14870 / DSM 20603 / BCRC 15368 / CIP 55.134 / JCM 11481 / NBRC 15587 / NCTC 10816 / Prevot 55134</strain>
    </source>
</reference>
<dbReference type="AlphaFoldDB" id="C7R352"/>
<sequence>MTDLLHHPLVEFTTEHAPLQFINEHGQRVENQHNAEFDQYLAHLSVEDLKSFYRDMMVVRRFDVEATALQRQGELALYAPLLGQEAAQVGSGRALATTDMVFPSYREHGVAHTRGLDMTKILQLFRGVNHGGWDSFERNFHMYTLVIGSHALHAVGYAMGIQQDAKLAQARGGQEAAAQAAPEAVMVYFGDGATSQGDVSEALGFAAVNNAPVVFFCQNNQWAISVPNHLQFKSPLYLRGTGFGVPGVRVDGNDVLAVHAATRWALDYARHGHGPVFIEAVTYRMGAHTTSDDPTKYRTREEEAQWRAKDPIDRIRRALEDEGVWSEADDAALTAELEGFGEYVRGYVRSLEAPPVTSMFDHVYGSPNALVEEDRAWFTRYQESFVDGEGDAQ</sequence>
<dbReference type="GO" id="GO:0009083">
    <property type="term" value="P:branched-chain amino acid catabolic process"/>
    <property type="evidence" value="ECO:0007669"/>
    <property type="project" value="TreeGrafter"/>
</dbReference>
<dbReference type="Proteomes" id="UP000000628">
    <property type="component" value="Chromosome"/>
</dbReference>
<protein>
    <submittedName>
        <fullName evidence="5">Pyruvate dehydrogenase (Acetyl-transferring) E1 component, alpha subunit</fullName>
        <ecNumber evidence="5">1.2.4.1</ecNumber>
    </submittedName>
</protein>
<evidence type="ECO:0000259" key="4">
    <source>
        <dbReference type="Pfam" id="PF00676"/>
    </source>
</evidence>
<keyword evidence="2 5" id="KW-0560">Oxidoreductase</keyword>
<dbReference type="GO" id="GO:0000287">
    <property type="term" value="F:magnesium ion binding"/>
    <property type="evidence" value="ECO:0007669"/>
    <property type="project" value="UniProtKB-ARBA"/>
</dbReference>
<name>C7R352_JONDD</name>
<dbReference type="eggNOG" id="COG1071">
    <property type="taxonomic scope" value="Bacteria"/>
</dbReference>
<keyword evidence="3" id="KW-0786">Thiamine pyrophosphate</keyword>
<evidence type="ECO:0000256" key="2">
    <source>
        <dbReference type="ARBA" id="ARBA00023002"/>
    </source>
</evidence>
<evidence type="ECO:0000256" key="1">
    <source>
        <dbReference type="ARBA" id="ARBA00001964"/>
    </source>
</evidence>
<dbReference type="InterPro" id="IPR001017">
    <property type="entry name" value="DH_E1"/>
</dbReference>
<accession>C7R352</accession>
<dbReference type="HOGENOM" id="CLU_029393_1_0_11"/>
<dbReference type="EMBL" id="CP001706">
    <property type="protein sequence ID" value="ACV10100.1"/>
    <property type="molecule type" value="Genomic_DNA"/>
</dbReference>
<dbReference type="NCBIfam" id="TIGR03181">
    <property type="entry name" value="PDH_E1_alph_x"/>
    <property type="match status" value="1"/>
</dbReference>
<keyword evidence="6" id="KW-1185">Reference proteome</keyword>
<dbReference type="PANTHER" id="PTHR43380">
    <property type="entry name" value="2-OXOISOVALERATE DEHYDROGENASE SUBUNIT ALPHA, MITOCHONDRIAL"/>
    <property type="match status" value="1"/>
</dbReference>
<dbReference type="KEGG" id="jde:Jden_2468"/>
<keyword evidence="5" id="KW-0670">Pyruvate</keyword>
<dbReference type="Gene3D" id="3.40.50.970">
    <property type="match status" value="1"/>
</dbReference>
<dbReference type="Pfam" id="PF00676">
    <property type="entry name" value="E1_dh"/>
    <property type="match status" value="1"/>
</dbReference>